<protein>
    <submittedName>
        <fullName evidence="1">Uncharacterized protein</fullName>
    </submittedName>
</protein>
<name>A0ACC1D9M9_9NEOP</name>
<sequence>MCIITQFIDLRVVKIEPKLYLDYNAAPLFASENASSEVWSASSGAGGGTAACGSSGMDLKNEVAYRGVLPSQVKAEPGVSHNGLQLNGHVRDWMAGGGTGGGSPSPGTPAQPLPNNGYSSPLSSSSYGPYSPNGKIGREELSPASSVNGCSTDGDARRQKKGPTPRQQEELCLVCGDRASGYHYNALSCEGCKGFFRRSVTKNAVYICKFGHACEMDMYMRRKCQECRLKKCLAVGMRPECVVPDPLCRKKRDEKLKNSQKEKDKLSVSTTTVDDRMPPIMQCEPPPLEAVKILECLQHEVVPRFLSEKLMETNRQKNVQPLTENQKSLIARLVWYQEGYEQPSDEDLKRVTHTWLSDEDDEETDMPFRQITEMTILTVQLIVEFAKGLPGFSKISQSDQITLLKASSSEVMMLRVARRYDAATDSVLFANNQAYTRDNYRKAGMSYVIEDLLHFCRYIYAMSMDNVHYALLTAIVIFSDRPGLEQPLVVEDIQRYYLNTLRVYILNQNSASPRCAVIFGKILGVLTELRTLGTQNSNMCISLKLKNRKLPPFLEEIWDVSDVSQAAVAAESTAAL</sequence>
<dbReference type="Proteomes" id="UP000824533">
    <property type="component" value="Linkage Group LG06"/>
</dbReference>
<gene>
    <name evidence="1" type="ORF">K1T71_004033</name>
</gene>
<proteinExistence type="predicted"/>
<dbReference type="EMBL" id="CM034392">
    <property type="protein sequence ID" value="KAJ0180629.1"/>
    <property type="molecule type" value="Genomic_DNA"/>
</dbReference>
<reference evidence="1 2" key="1">
    <citation type="journal article" date="2021" name="Front. Genet.">
        <title>Chromosome-Level Genome Assembly Reveals Significant Gene Expansion in the Toll and IMD Signaling Pathways of Dendrolimus kikuchii.</title>
        <authorList>
            <person name="Zhou J."/>
            <person name="Wu P."/>
            <person name="Xiong Z."/>
            <person name="Liu N."/>
            <person name="Zhao N."/>
            <person name="Ji M."/>
            <person name="Qiu Y."/>
            <person name="Yang B."/>
        </authorList>
    </citation>
    <scope>NUCLEOTIDE SEQUENCE [LARGE SCALE GENOMIC DNA]</scope>
    <source>
        <strain evidence="1">Ann1</strain>
    </source>
</reference>
<organism evidence="1 2">
    <name type="scientific">Dendrolimus kikuchii</name>
    <dbReference type="NCBI Taxonomy" id="765133"/>
    <lineage>
        <taxon>Eukaryota</taxon>
        <taxon>Metazoa</taxon>
        <taxon>Ecdysozoa</taxon>
        <taxon>Arthropoda</taxon>
        <taxon>Hexapoda</taxon>
        <taxon>Insecta</taxon>
        <taxon>Pterygota</taxon>
        <taxon>Neoptera</taxon>
        <taxon>Endopterygota</taxon>
        <taxon>Lepidoptera</taxon>
        <taxon>Glossata</taxon>
        <taxon>Ditrysia</taxon>
        <taxon>Bombycoidea</taxon>
        <taxon>Lasiocampidae</taxon>
        <taxon>Dendrolimus</taxon>
    </lineage>
</organism>
<keyword evidence="2" id="KW-1185">Reference proteome</keyword>
<comment type="caution">
    <text evidence="1">The sequence shown here is derived from an EMBL/GenBank/DDBJ whole genome shotgun (WGS) entry which is preliminary data.</text>
</comment>
<evidence type="ECO:0000313" key="1">
    <source>
        <dbReference type="EMBL" id="KAJ0180629.1"/>
    </source>
</evidence>
<accession>A0ACC1D9M9</accession>
<evidence type="ECO:0000313" key="2">
    <source>
        <dbReference type="Proteomes" id="UP000824533"/>
    </source>
</evidence>